<dbReference type="Gene3D" id="3.40.50.300">
    <property type="entry name" value="P-loop containing nucleotide triphosphate hydrolases"/>
    <property type="match status" value="1"/>
</dbReference>
<dbReference type="PRINTS" id="PR00094">
    <property type="entry name" value="ADENYLTKNASE"/>
</dbReference>
<keyword evidence="1 5" id="KW-0808">Transferase</keyword>
<comment type="function">
    <text evidence="5">Catalyzes the reversible transfer of the terminal phosphate group between ATP and AMP. Plays an important role in cellular energy homeostasis and in adenine nucleotide metabolism.</text>
</comment>
<dbReference type="NCBIfam" id="NF011104">
    <property type="entry name" value="PRK14531.1"/>
    <property type="match status" value="1"/>
</dbReference>
<organism evidence="8 9">
    <name type="scientific">Nocardia halotolerans</name>
    <dbReference type="NCBI Taxonomy" id="1755878"/>
    <lineage>
        <taxon>Bacteria</taxon>
        <taxon>Bacillati</taxon>
        <taxon>Actinomycetota</taxon>
        <taxon>Actinomycetes</taxon>
        <taxon>Mycobacteriales</taxon>
        <taxon>Nocardiaceae</taxon>
        <taxon>Nocardia</taxon>
    </lineage>
</organism>
<evidence type="ECO:0000256" key="2">
    <source>
        <dbReference type="ARBA" id="ARBA00022727"/>
    </source>
</evidence>
<keyword evidence="4 5" id="KW-0418">Kinase</keyword>
<feature type="binding site" evidence="5">
    <location>
        <position position="166"/>
    </location>
    <ligand>
        <name>ATP</name>
        <dbReference type="ChEBI" id="CHEBI:30616"/>
    </ligand>
</feature>
<dbReference type="HAMAP" id="MF_00235">
    <property type="entry name" value="Adenylate_kinase_Adk"/>
    <property type="match status" value="1"/>
</dbReference>
<dbReference type="NCBIfam" id="NF001381">
    <property type="entry name" value="PRK00279.1-3"/>
    <property type="match status" value="1"/>
</dbReference>
<evidence type="ECO:0000256" key="1">
    <source>
        <dbReference type="ARBA" id="ARBA00022679"/>
    </source>
</evidence>
<feature type="binding site" evidence="5">
    <location>
        <position position="129"/>
    </location>
    <ligand>
        <name>AMP</name>
        <dbReference type="ChEBI" id="CHEBI:456215"/>
    </ligand>
</feature>
<comment type="domain">
    <text evidence="5">Consists of three domains, a large central CORE domain and two small peripheral domains, NMPbind and LID, which undergo movements during catalysis. The LID domain closes over the site of phosphoryl transfer upon ATP binding. Assembling and dissambling the active center during each catalytic cycle provides an effective means to prevent ATP hydrolysis.</text>
</comment>
<reference evidence="9" key="1">
    <citation type="journal article" date="2019" name="Int. J. Syst. Evol. Microbiol.">
        <title>The Global Catalogue of Microorganisms (GCM) 10K type strain sequencing project: providing services to taxonomists for standard genome sequencing and annotation.</title>
        <authorList>
            <consortium name="The Broad Institute Genomics Platform"/>
            <consortium name="The Broad Institute Genome Sequencing Center for Infectious Disease"/>
            <person name="Wu L."/>
            <person name="Ma J."/>
        </authorList>
    </citation>
    <scope>NUCLEOTIDE SEQUENCE [LARGE SCALE GENOMIC DNA]</scope>
    <source>
        <strain evidence="9">IBRC-M 10490</strain>
    </source>
</reference>
<feature type="binding site" evidence="5">
    <location>
        <position position="127"/>
    </location>
    <ligand>
        <name>ATP</name>
        <dbReference type="ChEBI" id="CHEBI:30616"/>
    </ligand>
</feature>
<dbReference type="EMBL" id="JBHSDL010000030">
    <property type="protein sequence ID" value="MFC4377430.1"/>
    <property type="molecule type" value="Genomic_DNA"/>
</dbReference>
<comment type="caution">
    <text evidence="8">The sequence shown here is derived from an EMBL/GenBank/DDBJ whole genome shotgun (WGS) entry which is preliminary data.</text>
</comment>
<dbReference type="InterPro" id="IPR027417">
    <property type="entry name" value="P-loop_NTPase"/>
</dbReference>
<feature type="binding site" evidence="5">
    <location>
        <begin position="57"/>
        <end position="59"/>
    </location>
    <ligand>
        <name>AMP</name>
        <dbReference type="ChEBI" id="CHEBI:456215"/>
    </ligand>
</feature>
<proteinExistence type="inferred from homology"/>
<dbReference type="PROSITE" id="PS00113">
    <property type="entry name" value="ADENYLATE_KINASE"/>
    <property type="match status" value="1"/>
</dbReference>
<comment type="caution">
    <text evidence="5">Lacks conserved residue(s) required for the propagation of feature annotation.</text>
</comment>
<feature type="binding site" evidence="5">
    <location>
        <position position="92"/>
    </location>
    <ligand>
        <name>AMP</name>
        <dbReference type="ChEBI" id="CHEBI:456215"/>
    </ligand>
</feature>
<feature type="binding site" evidence="5">
    <location>
        <position position="36"/>
    </location>
    <ligand>
        <name>AMP</name>
        <dbReference type="ChEBI" id="CHEBI:456215"/>
    </ligand>
</feature>
<dbReference type="InterPro" id="IPR000850">
    <property type="entry name" value="Adenylat/UMP-CMP_kin"/>
</dbReference>
<evidence type="ECO:0000256" key="6">
    <source>
        <dbReference type="RuleBase" id="RU003330"/>
    </source>
</evidence>
<dbReference type="GO" id="GO:0004017">
    <property type="term" value="F:AMP kinase activity"/>
    <property type="evidence" value="ECO:0007669"/>
    <property type="project" value="UniProtKB-EC"/>
</dbReference>
<keyword evidence="5" id="KW-0963">Cytoplasm</keyword>
<comment type="subcellular location">
    <subcellularLocation>
        <location evidence="5 7">Cytoplasm</location>
    </subcellularLocation>
</comment>
<feature type="binding site" evidence="5">
    <location>
        <begin position="10"/>
        <end position="15"/>
    </location>
    <ligand>
        <name>ATP</name>
        <dbReference type="ChEBI" id="CHEBI:30616"/>
    </ligand>
</feature>
<evidence type="ECO:0000313" key="9">
    <source>
        <dbReference type="Proteomes" id="UP001595844"/>
    </source>
</evidence>
<keyword evidence="2 5" id="KW-0545">Nucleotide biosynthesis</keyword>
<dbReference type="RefSeq" id="WP_378568063.1">
    <property type="nucleotide sequence ID" value="NZ_JBHSDL010000030.1"/>
</dbReference>
<evidence type="ECO:0000256" key="4">
    <source>
        <dbReference type="ARBA" id="ARBA00022777"/>
    </source>
</evidence>
<evidence type="ECO:0000256" key="7">
    <source>
        <dbReference type="RuleBase" id="RU003331"/>
    </source>
</evidence>
<dbReference type="CDD" id="cd01428">
    <property type="entry name" value="ADK"/>
    <property type="match status" value="1"/>
</dbReference>
<dbReference type="Proteomes" id="UP001595844">
    <property type="component" value="Unassembled WGS sequence"/>
</dbReference>
<dbReference type="SUPFAM" id="SSF52540">
    <property type="entry name" value="P-loop containing nucleoside triphosphate hydrolases"/>
    <property type="match status" value="1"/>
</dbReference>
<sequence length="186" mass="20094">MRVVLLGPPGAGKGTQAVLLSEKLGVPHISTGDLFRANISQQTALGREAQKYMDAGDLVPSDVTNRMVEARVAEPDAVNGFVLDGYPRTVDQADALKKILEHNGTSLDAVLCFVVAEDTVVERMLARGRADDTEDVIRNRLRVYREETEPLLEYYDGLVVTVDGIGEVEEVNARALSALGTPGSEN</sequence>
<feature type="region of interest" description="NMP" evidence="5">
    <location>
        <begin position="30"/>
        <end position="59"/>
    </location>
</feature>
<dbReference type="NCBIfam" id="NF011100">
    <property type="entry name" value="PRK14527.1"/>
    <property type="match status" value="1"/>
</dbReference>
<protein>
    <recommendedName>
        <fullName evidence="5 7">Adenylate kinase</fullName>
        <shortName evidence="5">AK</shortName>
        <ecNumber evidence="5 7">2.7.4.3</ecNumber>
    </recommendedName>
    <alternativeName>
        <fullName evidence="5">ATP-AMP transphosphorylase</fullName>
    </alternativeName>
    <alternativeName>
        <fullName evidence="5">ATP:AMP phosphotransferase</fullName>
    </alternativeName>
    <alternativeName>
        <fullName evidence="5">Adenylate monophosphate kinase</fullName>
    </alternativeName>
</protein>
<dbReference type="EC" id="2.7.4.3" evidence="5 7"/>
<keyword evidence="3 5" id="KW-0547">Nucleotide-binding</keyword>
<comment type="pathway">
    <text evidence="5">Purine metabolism; AMP biosynthesis via salvage pathway; AMP from ADP: step 1/1.</text>
</comment>
<feature type="binding site" evidence="5">
    <location>
        <position position="31"/>
    </location>
    <ligand>
        <name>AMP</name>
        <dbReference type="ChEBI" id="CHEBI:456215"/>
    </ligand>
</feature>
<keyword evidence="9" id="KW-1185">Reference proteome</keyword>
<dbReference type="NCBIfam" id="NF011105">
    <property type="entry name" value="PRK14532.1"/>
    <property type="match status" value="1"/>
</dbReference>
<gene>
    <name evidence="5" type="primary">adk</name>
    <name evidence="8" type="ORF">ACFO5K_25450</name>
</gene>
<comment type="similarity">
    <text evidence="5 6">Belongs to the adenylate kinase family.</text>
</comment>
<feature type="binding site" evidence="5">
    <location>
        <position position="140"/>
    </location>
    <ligand>
        <name>AMP</name>
        <dbReference type="ChEBI" id="CHEBI:456215"/>
    </ligand>
</feature>
<dbReference type="Pfam" id="PF00406">
    <property type="entry name" value="ADK"/>
    <property type="match status" value="1"/>
</dbReference>
<evidence type="ECO:0000256" key="5">
    <source>
        <dbReference type="HAMAP-Rule" id="MF_00235"/>
    </source>
</evidence>
<evidence type="ECO:0000313" key="8">
    <source>
        <dbReference type="EMBL" id="MFC4377430.1"/>
    </source>
</evidence>
<keyword evidence="5 7" id="KW-0067">ATP-binding</keyword>
<name>A0ABV8VMY7_9NOCA</name>
<dbReference type="PANTHER" id="PTHR23359">
    <property type="entry name" value="NUCLEOTIDE KINASE"/>
    <property type="match status" value="1"/>
</dbReference>
<dbReference type="InterPro" id="IPR033690">
    <property type="entry name" value="Adenylat_kinase_CS"/>
</dbReference>
<evidence type="ECO:0000256" key="3">
    <source>
        <dbReference type="ARBA" id="ARBA00022741"/>
    </source>
</evidence>
<comment type="catalytic activity">
    <reaction evidence="5 7">
        <text>AMP + ATP = 2 ADP</text>
        <dbReference type="Rhea" id="RHEA:12973"/>
        <dbReference type="ChEBI" id="CHEBI:30616"/>
        <dbReference type="ChEBI" id="CHEBI:456215"/>
        <dbReference type="ChEBI" id="CHEBI:456216"/>
        <dbReference type="EC" id="2.7.4.3"/>
    </reaction>
</comment>
<accession>A0ABV8VMY7</accession>
<feature type="binding site" evidence="5">
    <location>
        <begin position="85"/>
        <end position="88"/>
    </location>
    <ligand>
        <name>AMP</name>
        <dbReference type="ChEBI" id="CHEBI:456215"/>
    </ligand>
</feature>
<comment type="subunit">
    <text evidence="5 7">Monomer.</text>
</comment>